<dbReference type="InterPro" id="IPR027417">
    <property type="entry name" value="P-loop_NTPase"/>
</dbReference>
<evidence type="ECO:0000313" key="4">
    <source>
        <dbReference type="Proteomes" id="UP000308530"/>
    </source>
</evidence>
<gene>
    <name evidence="3" type="ORF">FE840_010085</name>
</gene>
<dbReference type="Gene3D" id="3.30.420.240">
    <property type="match status" value="1"/>
</dbReference>
<evidence type="ECO:0000259" key="2">
    <source>
        <dbReference type="Pfam" id="PF17289"/>
    </source>
</evidence>
<sequence>MAGLLPDLDAATLAPEISSLTPGELAFLARDWQLLARPEQLAPEGDWTSWLILGGRGSGKTRAGAEWLQAQVMAAGKRTDLRIALVAETLGDAREVMIDGVSGLTRIARRMRPEVEISRRRIVWPNGAIAQIFSSEDPESLRGPQFHLAWCDELAKWKHADETYDMLQFALRLGENPRQVVTTTPRPIPLLKRLMADETTRLTRMATKRNAAHLAPGFLSALTGRYGGTRLGRQELDGELIEDRPDALWKRARLDEIVVKLSEPLRRIVVAVDPPAGGTSACCGIVVAGLKENGQAVVLADCSVEGAGPAGWARAVVAAFRRFEADRVVAEVNQGGDMVRAVLEGIEAKLPLTTVRATRGKFLRAEPVAALYEQGRVTHAGRFAALEDQMCDFGPDGLSSGRSPDRLDALVWALTALMLEGAGEPRIRGV</sequence>
<reference evidence="3 4" key="1">
    <citation type="submission" date="2020-06" db="EMBL/GenBank/DDBJ databases">
        <title>Genome sequence of Rhizobium sp strain ADMK78.</title>
        <authorList>
            <person name="Rahi P."/>
        </authorList>
    </citation>
    <scope>NUCLEOTIDE SEQUENCE [LARGE SCALE GENOMIC DNA]</scope>
    <source>
        <strain evidence="3 4">ADMK78</strain>
    </source>
</reference>
<accession>A0ABX6QRW9</accession>
<keyword evidence="4" id="KW-1185">Reference proteome</keyword>
<dbReference type="RefSeq" id="WP_171033755.1">
    <property type="nucleotide sequence ID" value="NZ_CP058350.1"/>
</dbReference>
<evidence type="ECO:0000256" key="1">
    <source>
        <dbReference type="ARBA" id="ARBA00022612"/>
    </source>
</evidence>
<name>A0ABX6QRW9_9HYPH</name>
<dbReference type="Pfam" id="PF03237">
    <property type="entry name" value="Terminase_6N"/>
    <property type="match status" value="1"/>
</dbReference>
<dbReference type="EMBL" id="CP058350">
    <property type="protein sequence ID" value="QLF71363.1"/>
    <property type="molecule type" value="Genomic_DNA"/>
</dbReference>
<dbReference type="InterPro" id="IPR035421">
    <property type="entry name" value="Terminase_6C"/>
</dbReference>
<dbReference type="Proteomes" id="UP000308530">
    <property type="component" value="Chromosome"/>
</dbReference>
<dbReference type="Pfam" id="PF17289">
    <property type="entry name" value="Terminase_6C"/>
    <property type="match status" value="1"/>
</dbReference>
<protein>
    <submittedName>
        <fullName evidence="3">DNA-packaging protein</fullName>
    </submittedName>
</protein>
<keyword evidence="1" id="KW-1188">Viral release from host cell</keyword>
<dbReference type="Gene3D" id="3.40.50.300">
    <property type="entry name" value="P-loop containing nucleotide triphosphate hydrolases"/>
    <property type="match status" value="1"/>
</dbReference>
<organism evidence="3 4">
    <name type="scientific">Peteryoungia desertarenae</name>
    <dbReference type="NCBI Taxonomy" id="1813451"/>
    <lineage>
        <taxon>Bacteria</taxon>
        <taxon>Pseudomonadati</taxon>
        <taxon>Pseudomonadota</taxon>
        <taxon>Alphaproteobacteria</taxon>
        <taxon>Hyphomicrobiales</taxon>
        <taxon>Rhizobiaceae</taxon>
        <taxon>Peteryoungia</taxon>
    </lineage>
</organism>
<feature type="domain" description="Terminase large subunit gp17-like C-terminal" evidence="2">
    <location>
        <begin position="271"/>
        <end position="415"/>
    </location>
</feature>
<proteinExistence type="predicted"/>
<evidence type="ECO:0000313" key="3">
    <source>
        <dbReference type="EMBL" id="QLF71363.1"/>
    </source>
</evidence>